<protein>
    <submittedName>
        <fullName evidence="2">Uncharacterized protein</fullName>
    </submittedName>
</protein>
<name>A0A820AX75_9BILA</name>
<feature type="compositionally biased region" description="Low complexity" evidence="1">
    <location>
        <begin position="41"/>
        <end position="58"/>
    </location>
</feature>
<comment type="caution">
    <text evidence="2">The sequence shown here is derived from an EMBL/GenBank/DDBJ whole genome shotgun (WGS) entry which is preliminary data.</text>
</comment>
<gene>
    <name evidence="2" type="ORF">JBS370_LOCUS36338</name>
</gene>
<evidence type="ECO:0000256" key="1">
    <source>
        <dbReference type="SAM" id="MobiDB-lite"/>
    </source>
</evidence>
<organism evidence="2 3">
    <name type="scientific">Rotaria sordida</name>
    <dbReference type="NCBI Taxonomy" id="392033"/>
    <lineage>
        <taxon>Eukaryota</taxon>
        <taxon>Metazoa</taxon>
        <taxon>Spiralia</taxon>
        <taxon>Gnathifera</taxon>
        <taxon>Rotifera</taxon>
        <taxon>Eurotatoria</taxon>
        <taxon>Bdelloidea</taxon>
        <taxon>Philodinida</taxon>
        <taxon>Philodinidae</taxon>
        <taxon>Rotaria</taxon>
    </lineage>
</organism>
<dbReference type="AlphaFoldDB" id="A0A820AX75"/>
<feature type="region of interest" description="Disordered" evidence="1">
    <location>
        <begin position="1"/>
        <end position="58"/>
    </location>
</feature>
<accession>A0A820AX75</accession>
<evidence type="ECO:0000313" key="3">
    <source>
        <dbReference type="Proteomes" id="UP000663836"/>
    </source>
</evidence>
<proteinExistence type="predicted"/>
<feature type="compositionally biased region" description="Polar residues" evidence="1">
    <location>
        <begin position="19"/>
        <end position="34"/>
    </location>
</feature>
<evidence type="ECO:0000313" key="2">
    <source>
        <dbReference type="EMBL" id="CAF4197264.1"/>
    </source>
</evidence>
<sequence>MKNAQSNKVTKESSEEDTVSNASSLDQSSITSDGLNDKIYSNEPSISSNNSSRSSSPKSFAVVSNEYSINNQFNSDKSTSDDQQRIGIFLNVEYMLTTAQPSYHPEVLIDGHLMRWPRFGIKEAIFRGRSYTLTNTCPIDSALFALYFYI</sequence>
<dbReference type="EMBL" id="CAJOBD010014153">
    <property type="protein sequence ID" value="CAF4197264.1"/>
    <property type="molecule type" value="Genomic_DNA"/>
</dbReference>
<reference evidence="2" key="1">
    <citation type="submission" date="2021-02" db="EMBL/GenBank/DDBJ databases">
        <authorList>
            <person name="Nowell W R."/>
        </authorList>
    </citation>
    <scope>NUCLEOTIDE SEQUENCE</scope>
</reference>
<dbReference type="Proteomes" id="UP000663836">
    <property type="component" value="Unassembled WGS sequence"/>
</dbReference>